<dbReference type="Pfam" id="PF00201">
    <property type="entry name" value="UDPGT"/>
    <property type="match status" value="1"/>
</dbReference>
<keyword evidence="1" id="KW-0808">Transferase</keyword>
<reference evidence="1" key="1">
    <citation type="journal article" date="2014" name="Int. J. Syst. Evol. Microbiol.">
        <title>Complete genome sequence of Corynebacterium casei LMG S-19264T (=DSM 44701T), isolated from a smear-ripened cheese.</title>
        <authorList>
            <consortium name="US DOE Joint Genome Institute (JGI-PGF)"/>
            <person name="Walter F."/>
            <person name="Albersmeier A."/>
            <person name="Kalinowski J."/>
            <person name="Ruckert C."/>
        </authorList>
    </citation>
    <scope>NUCLEOTIDE SEQUENCE</scope>
    <source>
        <strain evidence="1">JCM 3276</strain>
    </source>
</reference>
<sequence>MPPFTGHVNPMIGVAAELAARGHRVAWAGDADLLGDLLPPGSAVHPCAGLDTARPAGLRGFAALKHLWDNVLLPLTEAMTPGVEAALDAEDPDVVVADQQAFAGAFAAERRGLPWVTSATTSSELIDPLATLPAVAAGIEERLTGLRARFGAPGGVDPRFSPRLTLAFTSAALVPGEPTAAGPVRFVGPVPRPAEPHPFDFARLDPERPLVYVSLGTVNDDAGARFLTECAAALAERPHLQGVIADPAGVVTAPHVITAARLPQQAVLDRAAAVVCHAGHNTVCESLARGLPLVVAPIRDDQPVIAEQVTAAGAGVRLRFAHATARHIGQAVDAVVADPAHRAAAHRIRESFAAAGGAPAAANALEELL</sequence>
<dbReference type="PANTHER" id="PTHR48050">
    <property type="entry name" value="STEROL 3-BETA-GLUCOSYLTRANSFERASE"/>
    <property type="match status" value="1"/>
</dbReference>
<name>A0A918GNP1_9PSEU</name>
<dbReference type="AlphaFoldDB" id="A0A918GNP1"/>
<dbReference type="Gene3D" id="3.40.50.2000">
    <property type="entry name" value="Glycogen Phosphorylase B"/>
    <property type="match status" value="2"/>
</dbReference>
<keyword evidence="2" id="KW-1185">Reference proteome</keyword>
<dbReference type="SUPFAM" id="SSF53756">
    <property type="entry name" value="UDP-Glycosyltransferase/glycogen phosphorylase"/>
    <property type="match status" value="1"/>
</dbReference>
<proteinExistence type="predicted"/>
<dbReference type="InterPro" id="IPR050426">
    <property type="entry name" value="Glycosyltransferase_28"/>
</dbReference>
<reference evidence="1" key="2">
    <citation type="submission" date="2020-09" db="EMBL/GenBank/DDBJ databases">
        <authorList>
            <person name="Sun Q."/>
            <person name="Ohkuma M."/>
        </authorList>
    </citation>
    <scope>NUCLEOTIDE SEQUENCE</scope>
    <source>
        <strain evidence="1">JCM 3276</strain>
    </source>
</reference>
<dbReference type="InterPro" id="IPR002213">
    <property type="entry name" value="UDP_glucos_trans"/>
</dbReference>
<comment type="caution">
    <text evidence="1">The sequence shown here is derived from an EMBL/GenBank/DDBJ whole genome shotgun (WGS) entry which is preliminary data.</text>
</comment>
<dbReference type="GO" id="GO:0017000">
    <property type="term" value="P:antibiotic biosynthetic process"/>
    <property type="evidence" value="ECO:0007669"/>
    <property type="project" value="UniProtKB-ARBA"/>
</dbReference>
<dbReference type="Proteomes" id="UP000660680">
    <property type="component" value="Unassembled WGS sequence"/>
</dbReference>
<evidence type="ECO:0000313" key="2">
    <source>
        <dbReference type="Proteomes" id="UP000660680"/>
    </source>
</evidence>
<protein>
    <submittedName>
        <fullName evidence="1">Glycosyl transferase</fullName>
    </submittedName>
</protein>
<evidence type="ECO:0000313" key="1">
    <source>
        <dbReference type="EMBL" id="GGS48083.1"/>
    </source>
</evidence>
<dbReference type="PANTHER" id="PTHR48050:SF13">
    <property type="entry name" value="STEROL 3-BETA-GLUCOSYLTRANSFERASE UGT80A2"/>
    <property type="match status" value="1"/>
</dbReference>
<gene>
    <name evidence="1" type="ORF">GCM10010171_49150</name>
</gene>
<accession>A0A918GNP1</accession>
<dbReference type="CDD" id="cd03784">
    <property type="entry name" value="GT1_Gtf-like"/>
    <property type="match status" value="1"/>
</dbReference>
<organism evidence="1 2">
    <name type="scientific">Actinokineospora fastidiosa</name>
    <dbReference type="NCBI Taxonomy" id="1816"/>
    <lineage>
        <taxon>Bacteria</taxon>
        <taxon>Bacillati</taxon>
        <taxon>Actinomycetota</taxon>
        <taxon>Actinomycetes</taxon>
        <taxon>Pseudonocardiales</taxon>
        <taxon>Pseudonocardiaceae</taxon>
        <taxon>Actinokineospora</taxon>
    </lineage>
</organism>
<dbReference type="GO" id="GO:0008194">
    <property type="term" value="F:UDP-glycosyltransferase activity"/>
    <property type="evidence" value="ECO:0007669"/>
    <property type="project" value="InterPro"/>
</dbReference>
<dbReference type="EMBL" id="BMRB01000004">
    <property type="protein sequence ID" value="GGS48083.1"/>
    <property type="molecule type" value="Genomic_DNA"/>
</dbReference>